<evidence type="ECO:0000313" key="3">
    <source>
        <dbReference type="Proteomes" id="UP001362999"/>
    </source>
</evidence>
<feature type="compositionally biased region" description="Polar residues" evidence="1">
    <location>
        <begin position="25"/>
        <end position="39"/>
    </location>
</feature>
<feature type="region of interest" description="Disordered" evidence="1">
    <location>
        <begin position="1"/>
        <end position="145"/>
    </location>
</feature>
<gene>
    <name evidence="2" type="ORF">R3P38DRAFT_2765126</name>
</gene>
<feature type="region of interest" description="Disordered" evidence="1">
    <location>
        <begin position="319"/>
        <end position="365"/>
    </location>
</feature>
<proteinExistence type="predicted"/>
<dbReference type="AlphaFoldDB" id="A0AAW0D4V5"/>
<evidence type="ECO:0000256" key="1">
    <source>
        <dbReference type="SAM" id="MobiDB-lite"/>
    </source>
</evidence>
<organism evidence="2 3">
    <name type="scientific">Favolaschia claudopus</name>
    <dbReference type="NCBI Taxonomy" id="2862362"/>
    <lineage>
        <taxon>Eukaryota</taxon>
        <taxon>Fungi</taxon>
        <taxon>Dikarya</taxon>
        <taxon>Basidiomycota</taxon>
        <taxon>Agaricomycotina</taxon>
        <taxon>Agaricomycetes</taxon>
        <taxon>Agaricomycetidae</taxon>
        <taxon>Agaricales</taxon>
        <taxon>Marasmiineae</taxon>
        <taxon>Mycenaceae</taxon>
        <taxon>Favolaschia</taxon>
    </lineage>
</organism>
<feature type="compositionally biased region" description="Basic and acidic residues" evidence="1">
    <location>
        <begin position="1"/>
        <end position="10"/>
    </location>
</feature>
<sequence>MRVHDLESGKRPVRLGYTVDEEGSEGNTVTAATPVQRTPSPCAMTKIESPLDRRRTPLSPSRPLPQISRPIPTPGAGKRTASASPLDTRREERSRRAPRWQQRGDERQAGSSRRAGFTAASSELRSDALNAHPTPRARTPEQQQHRRIFSFSVVSVSESIHPDKTRHDGRGVVSNEAGGRVHGEYCMEVQQRSHGGEQRVCRTLNARRGLLHRRDKAVALEEPSVVVVQNEAIGVQRNCYNERRIFLCGFHPRSFPALITPMTSLDELLSTMATVKSEKLSIAGGKEGRTGQGGLRKRSRGCMRRLMLGRQEHENRRTYKYGDTAGRMHDSQHESSSRRRRRRMGSDATDACRDEGGHASNGLVRPPASNIVTLLAVCVRDDEDTDRRYEFAEIEKSP</sequence>
<name>A0AAW0D4V5_9AGAR</name>
<comment type="caution">
    <text evidence="2">The sequence shown here is derived from an EMBL/GenBank/DDBJ whole genome shotgun (WGS) entry which is preliminary data.</text>
</comment>
<dbReference type="EMBL" id="JAWWNJ010000010">
    <property type="protein sequence ID" value="KAK7046264.1"/>
    <property type="molecule type" value="Genomic_DNA"/>
</dbReference>
<keyword evidence="3" id="KW-1185">Reference proteome</keyword>
<reference evidence="2 3" key="1">
    <citation type="journal article" date="2024" name="J Genomics">
        <title>Draft genome sequencing and assembly of Favolaschia claudopus CIRM-BRFM 2984 isolated from oak limbs.</title>
        <authorList>
            <person name="Navarro D."/>
            <person name="Drula E."/>
            <person name="Chaduli D."/>
            <person name="Cazenave R."/>
            <person name="Ahrendt S."/>
            <person name="Wang J."/>
            <person name="Lipzen A."/>
            <person name="Daum C."/>
            <person name="Barry K."/>
            <person name="Grigoriev I.V."/>
            <person name="Favel A."/>
            <person name="Rosso M.N."/>
            <person name="Martin F."/>
        </authorList>
    </citation>
    <scope>NUCLEOTIDE SEQUENCE [LARGE SCALE GENOMIC DNA]</scope>
    <source>
        <strain evidence="2 3">CIRM-BRFM 2984</strain>
    </source>
</reference>
<feature type="compositionally biased region" description="Basic and acidic residues" evidence="1">
    <location>
        <begin position="326"/>
        <end position="337"/>
    </location>
</feature>
<accession>A0AAW0D4V5</accession>
<protein>
    <submittedName>
        <fullName evidence="2">Uncharacterized protein</fullName>
    </submittedName>
</protein>
<dbReference type="Proteomes" id="UP001362999">
    <property type="component" value="Unassembled WGS sequence"/>
</dbReference>
<evidence type="ECO:0000313" key="2">
    <source>
        <dbReference type="EMBL" id="KAK7046264.1"/>
    </source>
</evidence>